<accession>A0A1B6E9Z5</accession>
<gene>
    <name evidence="1" type="ORF">g.36174</name>
</gene>
<reference evidence="1" key="1">
    <citation type="submission" date="2015-12" db="EMBL/GenBank/DDBJ databases">
        <title>De novo transcriptome assembly of four potential Pierce s Disease insect vectors from Arizona vineyards.</title>
        <authorList>
            <person name="Tassone E.E."/>
        </authorList>
    </citation>
    <scope>NUCLEOTIDE SEQUENCE</scope>
</reference>
<evidence type="ECO:0000313" key="1">
    <source>
        <dbReference type="EMBL" id="JAS34751.1"/>
    </source>
</evidence>
<protein>
    <submittedName>
        <fullName evidence="1">Uncharacterized protein</fullName>
    </submittedName>
</protein>
<organism evidence="1">
    <name type="scientific">Clastoptera arizonana</name>
    <name type="common">Arizona spittle bug</name>
    <dbReference type="NCBI Taxonomy" id="38151"/>
    <lineage>
        <taxon>Eukaryota</taxon>
        <taxon>Metazoa</taxon>
        <taxon>Ecdysozoa</taxon>
        <taxon>Arthropoda</taxon>
        <taxon>Hexapoda</taxon>
        <taxon>Insecta</taxon>
        <taxon>Pterygota</taxon>
        <taxon>Neoptera</taxon>
        <taxon>Paraneoptera</taxon>
        <taxon>Hemiptera</taxon>
        <taxon>Auchenorrhyncha</taxon>
        <taxon>Cercopoidea</taxon>
        <taxon>Clastopteridae</taxon>
        <taxon>Clastoptera</taxon>
    </lineage>
</organism>
<proteinExistence type="predicted"/>
<sequence length="183" mass="20791">VWERGNITVNIMIGTTVRADIPKEFLNRISNWTPSEVKDAVRSSLLGKLGLAEEALQRYNSTSLGLAAMITDIRTLCPLLNMARKIPNATTFYVVNQNREDNTDVGIDVEAILGRYQGTSTVTRQYVKAMRQLFFRFINFDTLSEGKNNKLLLIDRDAHVVNEYKNCDFWISRGIVPLYGKID</sequence>
<dbReference type="AlphaFoldDB" id="A0A1B6E9Z5"/>
<dbReference type="Gene3D" id="3.40.50.1820">
    <property type="entry name" value="alpha/beta hydrolase"/>
    <property type="match status" value="1"/>
</dbReference>
<name>A0A1B6E9Z5_9HEMI</name>
<feature type="non-terminal residue" evidence="1">
    <location>
        <position position="1"/>
    </location>
</feature>
<dbReference type="EMBL" id="GEDC01002547">
    <property type="protein sequence ID" value="JAS34751.1"/>
    <property type="molecule type" value="Transcribed_RNA"/>
</dbReference>
<dbReference type="InterPro" id="IPR029058">
    <property type="entry name" value="AB_hydrolase_fold"/>
</dbReference>